<feature type="transmembrane region" description="Helical" evidence="1">
    <location>
        <begin position="7"/>
        <end position="27"/>
    </location>
</feature>
<evidence type="ECO:0000256" key="1">
    <source>
        <dbReference type="SAM" id="Phobius"/>
    </source>
</evidence>
<evidence type="ECO:0000313" key="3">
    <source>
        <dbReference type="Proteomes" id="UP000308713"/>
    </source>
</evidence>
<proteinExistence type="predicted"/>
<keyword evidence="1" id="KW-1133">Transmembrane helix</keyword>
<dbReference type="RefSeq" id="WP_139695151.1">
    <property type="nucleotide sequence ID" value="NZ_CP074074.1"/>
</dbReference>
<dbReference type="GO" id="GO:0005886">
    <property type="term" value="C:plasma membrane"/>
    <property type="evidence" value="ECO:0007669"/>
    <property type="project" value="TreeGrafter"/>
</dbReference>
<keyword evidence="1" id="KW-0472">Membrane</keyword>
<reference evidence="2 3" key="1">
    <citation type="submission" date="2019-05" db="EMBL/GenBank/DDBJ databases">
        <title>Tamlana fucoidanivorans sp. nov., isolated from the surface of algae collected from Fujian province in China.</title>
        <authorList>
            <person name="Li J."/>
        </authorList>
    </citation>
    <scope>NUCLEOTIDE SEQUENCE [LARGE SCALE GENOMIC DNA]</scope>
    <source>
        <strain evidence="2 3">CW2-9</strain>
    </source>
</reference>
<comment type="caution">
    <text evidence="2">The sequence shown here is derived from an EMBL/GenBank/DDBJ whole genome shotgun (WGS) entry which is preliminary data.</text>
</comment>
<evidence type="ECO:0000313" key="2">
    <source>
        <dbReference type="EMBL" id="TNJ46136.1"/>
    </source>
</evidence>
<dbReference type="EMBL" id="VDCS01000003">
    <property type="protein sequence ID" value="TNJ46136.1"/>
    <property type="molecule type" value="Genomic_DNA"/>
</dbReference>
<keyword evidence="3" id="KW-1185">Reference proteome</keyword>
<protein>
    <submittedName>
        <fullName evidence="2">DUF748 domain-containing protein</fullName>
    </submittedName>
</protein>
<gene>
    <name evidence="2" type="ORF">FGF67_03860</name>
</gene>
<dbReference type="Proteomes" id="UP000308713">
    <property type="component" value="Unassembled WGS sequence"/>
</dbReference>
<sequence length="716" mass="82060">MRKKSKLILGIILALIILVLIALPYVIKNYAINHSKTLLGRQIDIGKLRYNYFSSTLQIYDFKMLEQNESDEFTSFDTLIVNLEPFKLLSNNKVIEQFYVKGLMVNIIMKDSTFNFDDLISFHSMPEDTLNASKESFKYAISNIELKDVDFIFNDHNVKNELYIKDFSFNIPHISWNQEEKSNADFKFNFDRGGYFESTLNINPITGDFDGSFTVHQLYLDNFLNYVKPYAHVNTFDGVVDSKINVHGNTKNAINSILSGTINVSDFKMTDFNNKEFLAANSIKSNIDKIDYANQEYVLNRIDISHLYTYFQLDSISNNFFKIFKIDKVVEAENPADTSNTENLLYTIKNLSVNNSVLDYTDNLTGAPFKYHLSNIDIDSKDIKSTANWLDINATMLLNNRGNLKAKLGINPQNYLNSTLNISIEKFLLPDLNLYTNYYMGHSILQGDMYYYSQSKIVDGTITSENKMLVKNASLENVKGGLYDLPLKFAFYLLTDKHGDVNLEIPVRGNLNDPNYNMRKIIWQTFKNVIGKTVAAPVNFLVNLVGGDPKELEEIELTYTDTIPSNKNFRQLDKLIALENKKPELQISLTYYVDKALQKQALGQNLAEATYRLKTGDVDIKDEKKFEAFIFKEIDTDSLPLDKAIIQFSTQKNLDSFAEVRDNLIIKTTQDYLKEQSFSSKITIKKSTIDDPENTGAYPKFLITYGMKGETNTKDH</sequence>
<organism evidence="2 3">
    <name type="scientific">Allotamlana fucoidanivorans</name>
    <dbReference type="NCBI Taxonomy" id="2583814"/>
    <lineage>
        <taxon>Bacteria</taxon>
        <taxon>Pseudomonadati</taxon>
        <taxon>Bacteroidota</taxon>
        <taxon>Flavobacteriia</taxon>
        <taxon>Flavobacteriales</taxon>
        <taxon>Flavobacteriaceae</taxon>
        <taxon>Allotamlana</taxon>
    </lineage>
</organism>
<keyword evidence="1" id="KW-0812">Transmembrane</keyword>
<dbReference type="PANTHER" id="PTHR30441:SF8">
    <property type="entry name" value="DUF748 DOMAIN-CONTAINING PROTEIN"/>
    <property type="match status" value="1"/>
</dbReference>
<dbReference type="Pfam" id="PF05359">
    <property type="entry name" value="DUF748"/>
    <property type="match status" value="1"/>
</dbReference>
<dbReference type="InterPro" id="IPR008023">
    <property type="entry name" value="DUF748"/>
</dbReference>
<dbReference type="OrthoDB" id="9806239at2"/>
<dbReference type="AlphaFoldDB" id="A0A5C4SQC9"/>
<dbReference type="PANTHER" id="PTHR30441">
    <property type="entry name" value="DUF748 DOMAIN-CONTAINING PROTEIN"/>
    <property type="match status" value="1"/>
</dbReference>
<accession>A0A5C4SQC9</accession>
<dbReference type="InterPro" id="IPR052894">
    <property type="entry name" value="AsmA-related"/>
</dbReference>
<name>A0A5C4SQC9_9FLAO</name>
<dbReference type="GO" id="GO:0090313">
    <property type="term" value="P:regulation of protein targeting to membrane"/>
    <property type="evidence" value="ECO:0007669"/>
    <property type="project" value="TreeGrafter"/>
</dbReference>